<sequence>MRLSSVFFRRVITGAIMAVLLGCASVASGEYRIDTLAKPVTLKAIPRSDNGKLVGMEVELGNSYLRYHAFEGKLALQYVGRFDASRLPAAKQKRYSHGMTDGAIYQVENASQFLAENQERLFLGPDVTPTFITIQNGEYVDGKPAVWVCVLSSESMKQYYETQIGHERCDAFR</sequence>
<evidence type="ECO:0000313" key="2">
    <source>
        <dbReference type="Proteomes" id="UP000019095"/>
    </source>
</evidence>
<keyword evidence="1" id="KW-0378">Hydrolase</keyword>
<dbReference type="EMBL" id="CP003915">
    <property type="protein sequence ID" value="AHG65457.1"/>
    <property type="molecule type" value="Genomic_DNA"/>
</dbReference>
<evidence type="ECO:0000313" key="1">
    <source>
        <dbReference type="EMBL" id="AHG65457.1"/>
    </source>
</evidence>
<reference evidence="1 2" key="1">
    <citation type="journal article" date="2014" name="Microbiology">
        <title>Unravelling the complete genome sequence of Advenella mimigardefordensis strain DPN7T and novel insights in the catabolism of the xenobiotic polythioester precursor 3,3'-dithiodipropionate.</title>
        <authorList>
            <person name="Wubbeler J.H."/>
            <person name="Hiessl S."/>
            <person name="Schuldes J."/>
            <person name="Thurmer A."/>
            <person name="Daniel R."/>
            <person name="Steinbuchel A."/>
        </authorList>
    </citation>
    <scope>NUCLEOTIDE SEQUENCE [LARGE SCALE GENOMIC DNA]</scope>
    <source>
        <strain evidence="2">DSM 17166 / LMG 22922 / DPN7</strain>
    </source>
</reference>
<name>W0PI34_ADVMD</name>
<proteinExistence type="predicted"/>
<organism evidence="1 2">
    <name type="scientific">Advenella mimigardefordensis (strain DSM 17166 / LMG 22922 / DPN7)</name>
    <dbReference type="NCBI Taxonomy" id="1247726"/>
    <lineage>
        <taxon>Bacteria</taxon>
        <taxon>Pseudomonadati</taxon>
        <taxon>Pseudomonadota</taxon>
        <taxon>Betaproteobacteria</taxon>
        <taxon>Burkholderiales</taxon>
        <taxon>Alcaligenaceae</taxon>
    </lineage>
</organism>
<gene>
    <name evidence="1" type="ORF">MIM_c33960</name>
</gene>
<dbReference type="OrthoDB" id="9959057at2"/>
<dbReference type="HOGENOM" id="CLU_1544379_0_0_4"/>
<dbReference type="RefSeq" id="WP_144084681.1">
    <property type="nucleotide sequence ID" value="NZ_CP003915.1"/>
</dbReference>
<dbReference type="GO" id="GO:0016787">
    <property type="term" value="F:hydrolase activity"/>
    <property type="evidence" value="ECO:0007669"/>
    <property type="project" value="UniProtKB-KW"/>
</dbReference>
<keyword evidence="2" id="KW-1185">Reference proteome</keyword>
<dbReference type="AlphaFoldDB" id="W0PI34"/>
<dbReference type="Proteomes" id="UP000019095">
    <property type="component" value="Chromosome"/>
</dbReference>
<protein>
    <submittedName>
        <fullName evidence="1">Putative cellobiohydrolase-like protein</fullName>
    </submittedName>
</protein>
<dbReference type="PROSITE" id="PS51257">
    <property type="entry name" value="PROKAR_LIPOPROTEIN"/>
    <property type="match status" value="1"/>
</dbReference>
<dbReference type="KEGG" id="amim:MIM_c33960"/>
<dbReference type="STRING" id="1247726.MIM_c33960"/>
<dbReference type="PATRIC" id="fig|1247726.3.peg.3758"/>
<accession>W0PI34</accession>